<keyword evidence="6" id="KW-0665">Pyrimidine biosynthesis</keyword>
<dbReference type="EMBL" id="JARUJP010000008">
    <property type="protein sequence ID" value="MDW8801182.1"/>
    <property type="molecule type" value="Genomic_DNA"/>
</dbReference>
<name>A0ABU4JSQ6_9CLOT</name>
<reference evidence="8 9" key="1">
    <citation type="submission" date="2023-04" db="EMBL/GenBank/DDBJ databases">
        <title>Clostridium tannerae sp. nov., isolated from the fecal material of an alpaca.</title>
        <authorList>
            <person name="Miller S."/>
            <person name="Hendry M."/>
            <person name="King J."/>
            <person name="Sankaranarayanan K."/>
            <person name="Lawson P.A."/>
        </authorList>
    </citation>
    <scope>NUCLEOTIDE SEQUENCE [LARGE SCALE GENOMIC DNA]</scope>
    <source>
        <strain evidence="8 9">A1-XYC3</strain>
    </source>
</reference>
<dbReference type="RefSeq" id="WP_318797854.1">
    <property type="nucleotide sequence ID" value="NZ_JARUJP010000008.1"/>
</dbReference>
<dbReference type="GO" id="GO:0004151">
    <property type="term" value="F:dihydroorotase activity"/>
    <property type="evidence" value="ECO:0007669"/>
    <property type="project" value="UniProtKB-EC"/>
</dbReference>
<comment type="function">
    <text evidence="2">Catalyzes the reversible cyclization of carbamoyl aspartate to dihydroorotate.</text>
</comment>
<dbReference type="NCBIfam" id="TIGR00857">
    <property type="entry name" value="pyrC_multi"/>
    <property type="match status" value="1"/>
</dbReference>
<keyword evidence="9" id="KW-1185">Reference proteome</keyword>
<evidence type="ECO:0000256" key="1">
    <source>
        <dbReference type="ARBA" id="ARBA00001947"/>
    </source>
</evidence>
<comment type="similarity">
    <text evidence="3">Belongs to the metallo-dependent hydrolases superfamily. DHOase family. Class I DHOase subfamily.</text>
</comment>
<keyword evidence="5 8" id="KW-0378">Hydrolase</keyword>
<accession>A0ABU4JSQ6</accession>
<evidence type="ECO:0000313" key="9">
    <source>
        <dbReference type="Proteomes" id="UP001281656"/>
    </source>
</evidence>
<evidence type="ECO:0000256" key="6">
    <source>
        <dbReference type="ARBA" id="ARBA00022975"/>
    </source>
</evidence>
<dbReference type="PANTHER" id="PTHR43668:SF2">
    <property type="entry name" value="ALLANTOINASE"/>
    <property type="match status" value="1"/>
</dbReference>
<evidence type="ECO:0000313" key="8">
    <source>
        <dbReference type="EMBL" id="MDW8801182.1"/>
    </source>
</evidence>
<evidence type="ECO:0000256" key="2">
    <source>
        <dbReference type="ARBA" id="ARBA00002368"/>
    </source>
</evidence>
<dbReference type="SUPFAM" id="SSF51556">
    <property type="entry name" value="Metallo-dependent hydrolases"/>
    <property type="match status" value="1"/>
</dbReference>
<proteinExistence type="inferred from homology"/>
<dbReference type="PROSITE" id="PS00483">
    <property type="entry name" value="DIHYDROOROTASE_2"/>
    <property type="match status" value="1"/>
</dbReference>
<comment type="cofactor">
    <cofactor evidence="1">
        <name>Zn(2+)</name>
        <dbReference type="ChEBI" id="CHEBI:29105"/>
    </cofactor>
</comment>
<feature type="domain" description="Amidohydrolase-related" evidence="7">
    <location>
        <begin position="48"/>
        <end position="390"/>
    </location>
</feature>
<sequence length="394" mass="43203">MELLIKNGRIVDWSQDFNGDIYINNGKIVEIGENLDKSCSTIDAKGSIVLPSFLDLHSHFREPGFTNKEDIYSGSGAAVRGGYTMVNLMANTDPVCSDMDTINYVLDKVKEVGLIDAHQVASITNNLAGDDLTHLDKLDSKVKMISDDGRDIMNSKVMLEAMVKAGKSGRIVICHSEEHSLTSVDTRLAENTMAWRNITLAQFTGCPVHMAHVSTKETMEYIIQAKNKGHNLSCEVTPHHIALVDNDYSVNPPIRTESDVDFLIKSIKEGWVDAIATDHAPHTIEDKKRGAPGISGIETAFAVCYTSLVKKGHITLSKLSELMSRNPAYIMGVNKGQIKIGYDGDIVLVDTDKGYTICSSEFKSKGKNTPFDGASVYGRIKKTIKGGKVVFSRE</sequence>
<comment type="caution">
    <text evidence="8">The sequence shown here is derived from an EMBL/GenBank/DDBJ whole genome shotgun (WGS) entry which is preliminary data.</text>
</comment>
<dbReference type="CDD" id="cd01317">
    <property type="entry name" value="DHOase_IIa"/>
    <property type="match status" value="1"/>
</dbReference>
<protein>
    <submittedName>
        <fullName evidence="8">Dihydroorotase</fullName>
        <ecNumber evidence="8">3.5.2.3</ecNumber>
    </submittedName>
</protein>
<evidence type="ECO:0000256" key="5">
    <source>
        <dbReference type="ARBA" id="ARBA00022801"/>
    </source>
</evidence>
<dbReference type="Pfam" id="PF01979">
    <property type="entry name" value="Amidohydro_1"/>
    <property type="match status" value="1"/>
</dbReference>
<dbReference type="InterPro" id="IPR004722">
    <property type="entry name" value="DHOase"/>
</dbReference>
<dbReference type="InterPro" id="IPR002195">
    <property type="entry name" value="Dihydroorotase_CS"/>
</dbReference>
<keyword evidence="4" id="KW-0479">Metal-binding</keyword>
<dbReference type="InterPro" id="IPR011059">
    <property type="entry name" value="Metal-dep_hydrolase_composite"/>
</dbReference>
<evidence type="ECO:0000256" key="3">
    <source>
        <dbReference type="ARBA" id="ARBA00010286"/>
    </source>
</evidence>
<evidence type="ECO:0000256" key="4">
    <source>
        <dbReference type="ARBA" id="ARBA00022723"/>
    </source>
</evidence>
<organism evidence="8 9">
    <name type="scientific">Clostridium tanneri</name>
    <dbReference type="NCBI Taxonomy" id="3037988"/>
    <lineage>
        <taxon>Bacteria</taxon>
        <taxon>Bacillati</taxon>
        <taxon>Bacillota</taxon>
        <taxon>Clostridia</taxon>
        <taxon>Eubacteriales</taxon>
        <taxon>Clostridiaceae</taxon>
        <taxon>Clostridium</taxon>
    </lineage>
</organism>
<gene>
    <name evidence="8" type="ORF">P8V03_08435</name>
</gene>
<dbReference type="Proteomes" id="UP001281656">
    <property type="component" value="Unassembled WGS sequence"/>
</dbReference>
<dbReference type="InterPro" id="IPR032466">
    <property type="entry name" value="Metal_Hydrolase"/>
</dbReference>
<dbReference type="Gene3D" id="3.20.20.140">
    <property type="entry name" value="Metal-dependent hydrolases"/>
    <property type="match status" value="1"/>
</dbReference>
<dbReference type="InterPro" id="IPR050138">
    <property type="entry name" value="DHOase/Allantoinase_Hydrolase"/>
</dbReference>
<dbReference type="EC" id="3.5.2.3" evidence="8"/>
<dbReference type="InterPro" id="IPR006680">
    <property type="entry name" value="Amidohydro-rel"/>
</dbReference>
<evidence type="ECO:0000259" key="7">
    <source>
        <dbReference type="Pfam" id="PF01979"/>
    </source>
</evidence>
<dbReference type="PANTHER" id="PTHR43668">
    <property type="entry name" value="ALLANTOINASE"/>
    <property type="match status" value="1"/>
</dbReference>
<dbReference type="SUPFAM" id="SSF51338">
    <property type="entry name" value="Composite domain of metallo-dependent hydrolases"/>
    <property type="match status" value="1"/>
</dbReference>